<dbReference type="InterPro" id="IPR011701">
    <property type="entry name" value="MFS"/>
</dbReference>
<name>A0A3D8QSF0_9HELO</name>
<organism evidence="10 11">
    <name type="scientific">Coleophoma cylindrospora</name>
    <dbReference type="NCBI Taxonomy" id="1849047"/>
    <lineage>
        <taxon>Eukaryota</taxon>
        <taxon>Fungi</taxon>
        <taxon>Dikarya</taxon>
        <taxon>Ascomycota</taxon>
        <taxon>Pezizomycotina</taxon>
        <taxon>Leotiomycetes</taxon>
        <taxon>Helotiales</taxon>
        <taxon>Dermateaceae</taxon>
        <taxon>Coleophoma</taxon>
    </lineage>
</organism>
<keyword evidence="5 8" id="KW-1133">Transmembrane helix</keyword>
<dbReference type="GO" id="GO:0022857">
    <property type="term" value="F:transmembrane transporter activity"/>
    <property type="evidence" value="ECO:0007669"/>
    <property type="project" value="InterPro"/>
</dbReference>
<evidence type="ECO:0000313" key="11">
    <source>
        <dbReference type="Proteomes" id="UP000256645"/>
    </source>
</evidence>
<evidence type="ECO:0000256" key="4">
    <source>
        <dbReference type="ARBA" id="ARBA00022692"/>
    </source>
</evidence>
<feature type="transmembrane region" description="Helical" evidence="8">
    <location>
        <begin position="128"/>
        <end position="150"/>
    </location>
</feature>
<evidence type="ECO:0000259" key="9">
    <source>
        <dbReference type="PROSITE" id="PS50850"/>
    </source>
</evidence>
<dbReference type="PANTHER" id="PTHR23514">
    <property type="entry name" value="BYPASS OF STOP CODON PROTEIN 6"/>
    <property type="match status" value="1"/>
</dbReference>
<feature type="transmembrane region" description="Helical" evidence="8">
    <location>
        <begin position="217"/>
        <end position="239"/>
    </location>
</feature>
<comment type="subcellular location">
    <subcellularLocation>
        <location evidence="1">Endomembrane system</location>
        <topology evidence="1">Multi-pass membrane protein</topology>
    </subcellularLocation>
</comment>
<feature type="transmembrane region" description="Helical" evidence="8">
    <location>
        <begin position="61"/>
        <end position="84"/>
    </location>
</feature>
<proteinExistence type="inferred from homology"/>
<dbReference type="GO" id="GO:0016020">
    <property type="term" value="C:membrane"/>
    <property type="evidence" value="ECO:0007669"/>
    <property type="project" value="TreeGrafter"/>
</dbReference>
<feature type="transmembrane region" description="Helical" evidence="8">
    <location>
        <begin position="463"/>
        <end position="485"/>
    </location>
</feature>
<feature type="region of interest" description="Disordered" evidence="7">
    <location>
        <begin position="1"/>
        <end position="41"/>
    </location>
</feature>
<dbReference type="PANTHER" id="PTHR23514:SF3">
    <property type="entry name" value="BYPASS OF STOP CODON PROTEIN 6"/>
    <property type="match status" value="1"/>
</dbReference>
<keyword evidence="6 8" id="KW-0472">Membrane</keyword>
<dbReference type="FunFam" id="1.20.1250.20:FF:000286">
    <property type="entry name" value="MFS efflux transporter"/>
    <property type="match status" value="1"/>
</dbReference>
<keyword evidence="4 8" id="KW-0812">Transmembrane</keyword>
<dbReference type="InterPro" id="IPR020846">
    <property type="entry name" value="MFS_dom"/>
</dbReference>
<dbReference type="GO" id="GO:0012505">
    <property type="term" value="C:endomembrane system"/>
    <property type="evidence" value="ECO:0007669"/>
    <property type="project" value="UniProtKB-SubCell"/>
</dbReference>
<evidence type="ECO:0000256" key="2">
    <source>
        <dbReference type="ARBA" id="ARBA00008335"/>
    </source>
</evidence>
<keyword evidence="11" id="KW-1185">Reference proteome</keyword>
<feature type="transmembrane region" description="Helical" evidence="8">
    <location>
        <begin position="96"/>
        <end position="116"/>
    </location>
</feature>
<evidence type="ECO:0000256" key="5">
    <source>
        <dbReference type="ARBA" id="ARBA00022989"/>
    </source>
</evidence>
<accession>A0A3D8QSF0</accession>
<dbReference type="Proteomes" id="UP000256645">
    <property type="component" value="Unassembled WGS sequence"/>
</dbReference>
<feature type="transmembrane region" description="Helical" evidence="8">
    <location>
        <begin position="308"/>
        <end position="331"/>
    </location>
</feature>
<feature type="transmembrane region" description="Helical" evidence="8">
    <location>
        <begin position="401"/>
        <end position="421"/>
    </location>
</feature>
<evidence type="ECO:0000313" key="10">
    <source>
        <dbReference type="EMBL" id="RDW64621.1"/>
    </source>
</evidence>
<dbReference type="InterPro" id="IPR051788">
    <property type="entry name" value="MFS_Transporter"/>
</dbReference>
<dbReference type="AlphaFoldDB" id="A0A3D8QSF0"/>
<dbReference type="Pfam" id="PF07690">
    <property type="entry name" value="MFS_1"/>
    <property type="match status" value="1"/>
</dbReference>
<reference evidence="10 11" key="1">
    <citation type="journal article" date="2018" name="IMA Fungus">
        <title>IMA Genome-F 9: Draft genome sequence of Annulohypoxylon stygium, Aspergillus mulundensis, Berkeleyomyces basicola (syn. Thielaviopsis basicola), Ceratocystis smalleyi, two Cercospora beticola strains, Coleophoma cylindrospora, Fusarium fracticaudum, Phialophora cf. hyalina, and Morchella septimelata.</title>
        <authorList>
            <person name="Wingfield B.D."/>
            <person name="Bills G.F."/>
            <person name="Dong Y."/>
            <person name="Huang W."/>
            <person name="Nel W.J."/>
            <person name="Swalarsk-Parry B.S."/>
            <person name="Vaghefi N."/>
            <person name="Wilken P.M."/>
            <person name="An Z."/>
            <person name="de Beer Z.W."/>
            <person name="De Vos L."/>
            <person name="Chen L."/>
            <person name="Duong T.A."/>
            <person name="Gao Y."/>
            <person name="Hammerbacher A."/>
            <person name="Kikkert J.R."/>
            <person name="Li Y."/>
            <person name="Li H."/>
            <person name="Li K."/>
            <person name="Li Q."/>
            <person name="Liu X."/>
            <person name="Ma X."/>
            <person name="Naidoo K."/>
            <person name="Pethybridge S.J."/>
            <person name="Sun J."/>
            <person name="Steenkamp E.T."/>
            <person name="van der Nest M.A."/>
            <person name="van Wyk S."/>
            <person name="Wingfield M.J."/>
            <person name="Xiong C."/>
            <person name="Yue Q."/>
            <person name="Zhang X."/>
        </authorList>
    </citation>
    <scope>NUCLEOTIDE SEQUENCE [LARGE SCALE GENOMIC DNA]</scope>
    <source>
        <strain evidence="10 11">BP6252</strain>
    </source>
</reference>
<dbReference type="OrthoDB" id="3541836at2759"/>
<comment type="similarity">
    <text evidence="2">Belongs to the major facilitator superfamily.</text>
</comment>
<dbReference type="EMBL" id="PDLM01000012">
    <property type="protein sequence ID" value="RDW64621.1"/>
    <property type="molecule type" value="Genomic_DNA"/>
</dbReference>
<feature type="transmembrane region" description="Helical" evidence="8">
    <location>
        <begin position="351"/>
        <end position="371"/>
    </location>
</feature>
<evidence type="ECO:0000256" key="1">
    <source>
        <dbReference type="ARBA" id="ARBA00004127"/>
    </source>
</evidence>
<comment type="caution">
    <text evidence="10">The sequence shown here is derived from an EMBL/GenBank/DDBJ whole genome shotgun (WGS) entry which is preliminary data.</text>
</comment>
<dbReference type="SUPFAM" id="SSF103473">
    <property type="entry name" value="MFS general substrate transporter"/>
    <property type="match status" value="1"/>
</dbReference>
<feature type="transmembrane region" description="Helical" evidence="8">
    <location>
        <begin position="378"/>
        <end position="395"/>
    </location>
</feature>
<dbReference type="FunFam" id="1.20.1250.20:FF:000308">
    <property type="entry name" value="MFS efflux transporter"/>
    <property type="match status" value="1"/>
</dbReference>
<dbReference type="PROSITE" id="PS50850">
    <property type="entry name" value="MFS"/>
    <property type="match status" value="1"/>
</dbReference>
<evidence type="ECO:0000256" key="3">
    <source>
        <dbReference type="ARBA" id="ARBA00022448"/>
    </source>
</evidence>
<evidence type="ECO:0000256" key="8">
    <source>
        <dbReference type="SAM" id="Phobius"/>
    </source>
</evidence>
<feature type="transmembrane region" description="Helical" evidence="8">
    <location>
        <begin position="433"/>
        <end position="457"/>
    </location>
</feature>
<dbReference type="Gene3D" id="1.20.1250.20">
    <property type="entry name" value="MFS general substrate transporter like domains"/>
    <property type="match status" value="2"/>
</dbReference>
<evidence type="ECO:0000256" key="6">
    <source>
        <dbReference type="ARBA" id="ARBA00023136"/>
    </source>
</evidence>
<keyword evidence="3" id="KW-0813">Transport</keyword>
<sequence length="486" mass="53225">MESPSIPIRTADMSPSVVSMAGLPQTEKQPDSGPHGPENISLEDLDSVVNPQSWRYPRSNFLKLLATFWSFLVIGANDGVYGAVIPSLEVYYHLTYTKVSLIFLSPVFGYVTAAFTNNFIHLNFGQRGLAIITASCHLIAYVVVCIHPPFPALVVVYMLSGYGNGLGDAGWNAWLGDFDNVNEIMGILHGCYGIGAMLSPLIATSVITRLGWKWYQYYYIMVGAAFLELIVLTSTFWTATAEEYRSKHLQEIPGQNSVPASSTGFSSDGSIPNILVQDKQPKSRSTFIQRIENRWKSSMTIMALKNRITWICSIFLLIYMGIEVSLGGWTVTFMIKVRHGSEFRSGLVTTGFWAGLTAGRMVLGFVTGNFFPSPRIALIVYLSLATTFQLIFWLVPHFVASAISVAFIGFFIGPAFPAIVVEAMKLLPTYLHVSGVGFASAFCGIGATVFPFAVGAIAQQKGVGVLMPIVLSLLAACLSMWIFVFR</sequence>
<gene>
    <name evidence="10" type="ORF">BP6252_10272</name>
</gene>
<feature type="domain" description="Major facilitator superfamily (MFS) profile" evidence="9">
    <location>
        <begin position="63"/>
        <end position="486"/>
    </location>
</feature>
<evidence type="ECO:0000256" key="7">
    <source>
        <dbReference type="SAM" id="MobiDB-lite"/>
    </source>
</evidence>
<dbReference type="InterPro" id="IPR036259">
    <property type="entry name" value="MFS_trans_sf"/>
</dbReference>
<protein>
    <recommendedName>
        <fullName evidence="9">Major facilitator superfamily (MFS) profile domain-containing protein</fullName>
    </recommendedName>
</protein>